<gene>
    <name evidence="10" type="ORF">K450DRAFT_226675</name>
</gene>
<evidence type="ECO:0000259" key="9">
    <source>
        <dbReference type="Pfam" id="PF17875"/>
    </source>
</evidence>
<evidence type="ECO:0000313" key="11">
    <source>
        <dbReference type="Proteomes" id="UP001206595"/>
    </source>
</evidence>
<feature type="domain" description="RPA43 OB" evidence="9">
    <location>
        <begin position="119"/>
        <end position="234"/>
    </location>
</feature>
<dbReference type="Pfam" id="PF03876">
    <property type="entry name" value="SHS2_Rpb7-N"/>
    <property type="match status" value="1"/>
</dbReference>
<dbReference type="GO" id="GO:0006362">
    <property type="term" value="P:transcription elongation by RNA polymerase I"/>
    <property type="evidence" value="ECO:0007669"/>
    <property type="project" value="TreeGrafter"/>
</dbReference>
<dbReference type="InterPro" id="IPR041901">
    <property type="entry name" value="RNAP_I_Rpa43_N"/>
</dbReference>
<feature type="compositionally biased region" description="Basic residues" evidence="7">
    <location>
        <begin position="263"/>
        <end position="277"/>
    </location>
</feature>
<evidence type="ECO:0000259" key="8">
    <source>
        <dbReference type="Pfam" id="PF03876"/>
    </source>
</evidence>
<keyword evidence="4" id="KW-0597">Phosphoprotein</keyword>
<evidence type="ECO:0000313" key="10">
    <source>
        <dbReference type="EMBL" id="KAI8582738.1"/>
    </source>
</evidence>
<dbReference type="PANTHER" id="PTHR12709">
    <property type="entry name" value="DNA-DIRECTED RNA POLYMERASE II, III"/>
    <property type="match status" value="1"/>
</dbReference>
<feature type="compositionally biased region" description="Polar residues" evidence="7">
    <location>
        <begin position="236"/>
        <end position="246"/>
    </location>
</feature>
<dbReference type="Pfam" id="PF17875">
    <property type="entry name" value="RPA43_OB"/>
    <property type="match status" value="1"/>
</dbReference>
<evidence type="ECO:0000256" key="5">
    <source>
        <dbReference type="ARBA" id="ARBA00023163"/>
    </source>
</evidence>
<comment type="similarity">
    <text evidence="2">Belongs to the eukaryotic RPA43 RNA polymerase subunit family.</text>
</comment>
<evidence type="ECO:0000256" key="3">
    <source>
        <dbReference type="ARBA" id="ARBA00022478"/>
    </source>
</evidence>
<feature type="region of interest" description="Disordered" evidence="7">
    <location>
        <begin position="233"/>
        <end position="277"/>
    </location>
</feature>
<evidence type="ECO:0008006" key="12">
    <source>
        <dbReference type="Google" id="ProtNLM"/>
    </source>
</evidence>
<dbReference type="InterPro" id="IPR005576">
    <property type="entry name" value="Rpb7-like_N"/>
</dbReference>
<dbReference type="GO" id="GO:0005736">
    <property type="term" value="C:RNA polymerase I complex"/>
    <property type="evidence" value="ECO:0007669"/>
    <property type="project" value="TreeGrafter"/>
</dbReference>
<dbReference type="Gene3D" id="3.30.1490.120">
    <property type="entry name" value="RNA polymerase Rpb7-like, N-terminal domain"/>
    <property type="match status" value="1"/>
</dbReference>
<evidence type="ECO:0000256" key="2">
    <source>
        <dbReference type="ARBA" id="ARBA00005930"/>
    </source>
</evidence>
<dbReference type="GeneID" id="75911949"/>
<evidence type="ECO:0000256" key="7">
    <source>
        <dbReference type="SAM" id="MobiDB-lite"/>
    </source>
</evidence>
<feature type="domain" description="RNA polymerase Rpb7-like N-terminal" evidence="8">
    <location>
        <begin position="49"/>
        <end position="104"/>
    </location>
</feature>
<evidence type="ECO:0000256" key="6">
    <source>
        <dbReference type="ARBA" id="ARBA00023242"/>
    </source>
</evidence>
<feature type="region of interest" description="Disordered" evidence="7">
    <location>
        <begin position="1"/>
        <end position="27"/>
    </location>
</feature>
<dbReference type="CDD" id="cd04328">
    <property type="entry name" value="RNAP_I_Rpa43_N"/>
    <property type="match status" value="1"/>
</dbReference>
<dbReference type="Proteomes" id="UP001206595">
    <property type="component" value="Unassembled WGS sequence"/>
</dbReference>
<feature type="compositionally biased region" description="Acidic residues" evidence="7">
    <location>
        <begin position="166"/>
        <end position="181"/>
    </location>
</feature>
<reference evidence="10" key="1">
    <citation type="submission" date="2021-06" db="EMBL/GenBank/DDBJ databases">
        <authorList>
            <consortium name="DOE Joint Genome Institute"/>
            <person name="Mondo S.J."/>
            <person name="Amses K.R."/>
            <person name="Simmons D.R."/>
            <person name="Longcore J.E."/>
            <person name="Seto K."/>
            <person name="Alves G.H."/>
            <person name="Bonds A.E."/>
            <person name="Quandt C.A."/>
            <person name="Davis W.J."/>
            <person name="Chang Y."/>
            <person name="Letcher P.M."/>
            <person name="Powell M.J."/>
            <person name="Kuo A."/>
            <person name="Labutti K."/>
            <person name="Pangilinan J."/>
            <person name="Andreopoulos W."/>
            <person name="Tritt A."/>
            <person name="Riley R."/>
            <person name="Hundley H."/>
            <person name="Johnson J."/>
            <person name="Lipzen A."/>
            <person name="Barry K."/>
            <person name="Berbee M.L."/>
            <person name="Buchler N.E."/>
            <person name="Grigoriev I.V."/>
            <person name="Spatafora J.W."/>
            <person name="Stajich J.E."/>
            <person name="James T.Y."/>
        </authorList>
    </citation>
    <scope>NUCLEOTIDE SEQUENCE</scope>
    <source>
        <strain evidence="10">AG</strain>
    </source>
</reference>
<keyword evidence="3" id="KW-0240">DNA-directed RNA polymerase</keyword>
<reference evidence="10" key="2">
    <citation type="journal article" date="2022" name="Proc. Natl. Acad. Sci. U.S.A.">
        <title>Diploid-dominant life cycles characterize the early evolution of Fungi.</title>
        <authorList>
            <person name="Amses K.R."/>
            <person name="Simmons D.R."/>
            <person name="Longcore J.E."/>
            <person name="Mondo S.J."/>
            <person name="Seto K."/>
            <person name="Jeronimo G.H."/>
            <person name="Bonds A.E."/>
            <person name="Quandt C.A."/>
            <person name="Davis W.J."/>
            <person name="Chang Y."/>
            <person name="Federici B.A."/>
            <person name="Kuo A."/>
            <person name="LaButti K."/>
            <person name="Pangilinan J."/>
            <person name="Andreopoulos W."/>
            <person name="Tritt A."/>
            <person name="Riley R."/>
            <person name="Hundley H."/>
            <person name="Johnson J."/>
            <person name="Lipzen A."/>
            <person name="Barry K."/>
            <person name="Lang B.F."/>
            <person name="Cuomo C.A."/>
            <person name="Buchler N.E."/>
            <person name="Grigoriev I.V."/>
            <person name="Spatafora J.W."/>
            <person name="Stajich J.E."/>
            <person name="James T.Y."/>
        </authorList>
    </citation>
    <scope>NUCLEOTIDE SEQUENCE</scope>
    <source>
        <strain evidence="10">AG</strain>
    </source>
</reference>
<evidence type="ECO:0000256" key="4">
    <source>
        <dbReference type="ARBA" id="ARBA00022553"/>
    </source>
</evidence>
<organism evidence="10 11">
    <name type="scientific">Umbelopsis ramanniana AG</name>
    <dbReference type="NCBI Taxonomy" id="1314678"/>
    <lineage>
        <taxon>Eukaryota</taxon>
        <taxon>Fungi</taxon>
        <taxon>Fungi incertae sedis</taxon>
        <taxon>Mucoromycota</taxon>
        <taxon>Mucoromycotina</taxon>
        <taxon>Umbelopsidomycetes</taxon>
        <taxon>Umbelopsidales</taxon>
        <taxon>Umbelopsidaceae</taxon>
        <taxon>Umbelopsis</taxon>
    </lineage>
</organism>
<keyword evidence="11" id="KW-1185">Reference proteome</keyword>
<sequence length="277" mass="30903">MAPHAQQEAKKRKHADHGDNVASKKSRMTVLNATPSSEFSAFSEVSIRLYIHLAPMWVSKPIEGINEQLNAFLMKYIPEVDGVVVAHSGLRLETADGRVMYDCPFSHFFIRVKLLVWKPNKGEKLAGKINLQSPDHIGLLIYGTFNASIPREHISQTHFEWRAAAEEEQEKESGDEENSSEEAEKQYEYTKSEFGEWVLKATGQGVGQNDGVLEFSVVNLVSANDILTVTGALLSPPTTKDTTSTEEAAPKSSSTKDKSHKEKKDKKEKKKSKKEKS</sequence>
<dbReference type="RefSeq" id="XP_051447742.1">
    <property type="nucleotide sequence ID" value="XM_051586601.1"/>
</dbReference>
<dbReference type="GO" id="GO:0006352">
    <property type="term" value="P:DNA-templated transcription initiation"/>
    <property type="evidence" value="ECO:0007669"/>
    <property type="project" value="InterPro"/>
</dbReference>
<accession>A0AAD5HHZ1</accession>
<evidence type="ECO:0000256" key="1">
    <source>
        <dbReference type="ARBA" id="ARBA00004604"/>
    </source>
</evidence>
<keyword evidence="5" id="KW-0804">Transcription</keyword>
<dbReference type="AlphaFoldDB" id="A0AAD5HHZ1"/>
<name>A0AAD5HHZ1_UMBRA</name>
<protein>
    <recommendedName>
        <fullName evidence="12">RPA43 OB domain-containing protein</fullName>
    </recommendedName>
</protein>
<comment type="subcellular location">
    <subcellularLocation>
        <location evidence="1">Nucleus</location>
        <location evidence="1">Nucleolus</location>
    </subcellularLocation>
</comment>
<keyword evidence="6" id="KW-0539">Nucleus</keyword>
<dbReference type="InterPro" id="IPR036898">
    <property type="entry name" value="RNA_pol_Rpb7-like_N_sf"/>
</dbReference>
<proteinExistence type="inferred from homology"/>
<dbReference type="Gene3D" id="2.40.50.1060">
    <property type="match status" value="1"/>
</dbReference>
<dbReference type="InterPro" id="IPR041178">
    <property type="entry name" value="RPA43_OB"/>
</dbReference>
<dbReference type="InterPro" id="IPR045113">
    <property type="entry name" value="Rpb7-like"/>
</dbReference>
<comment type="caution">
    <text evidence="10">The sequence shown here is derived from an EMBL/GenBank/DDBJ whole genome shotgun (WGS) entry which is preliminary data.</text>
</comment>
<dbReference type="PANTHER" id="PTHR12709:SF5">
    <property type="entry name" value="DNA-DIRECTED RNA POLYMERASE I SUBUNIT RPA43"/>
    <property type="match status" value="1"/>
</dbReference>
<feature type="region of interest" description="Disordered" evidence="7">
    <location>
        <begin position="164"/>
        <end position="186"/>
    </location>
</feature>
<dbReference type="EMBL" id="MU620899">
    <property type="protein sequence ID" value="KAI8582738.1"/>
    <property type="molecule type" value="Genomic_DNA"/>
</dbReference>